<dbReference type="Pfam" id="PF14040">
    <property type="entry name" value="DNase_NucA_NucB"/>
    <property type="match status" value="1"/>
</dbReference>
<feature type="domain" description="Deoxyribonuclease NucA/NucB" evidence="2">
    <location>
        <begin position="271"/>
        <end position="324"/>
    </location>
</feature>
<feature type="compositionally biased region" description="Basic and acidic residues" evidence="1">
    <location>
        <begin position="64"/>
        <end position="75"/>
    </location>
</feature>
<dbReference type="EMBL" id="JBFARM010000003">
    <property type="protein sequence ID" value="MEV4286177.1"/>
    <property type="molecule type" value="Genomic_DNA"/>
</dbReference>
<evidence type="ECO:0000313" key="3">
    <source>
        <dbReference type="EMBL" id="MEV4286177.1"/>
    </source>
</evidence>
<accession>A0ABV3H0X6</accession>
<protein>
    <recommendedName>
        <fullName evidence="2">Deoxyribonuclease NucA/NucB domain-containing protein</fullName>
    </recommendedName>
</protein>
<evidence type="ECO:0000313" key="4">
    <source>
        <dbReference type="Proteomes" id="UP001552427"/>
    </source>
</evidence>
<feature type="compositionally biased region" description="Low complexity" evidence="1">
    <location>
        <begin position="1"/>
        <end position="19"/>
    </location>
</feature>
<feature type="region of interest" description="Disordered" evidence="1">
    <location>
        <begin position="1"/>
        <end position="34"/>
    </location>
</feature>
<evidence type="ECO:0000259" key="2">
    <source>
        <dbReference type="Pfam" id="PF14040"/>
    </source>
</evidence>
<evidence type="ECO:0000256" key="1">
    <source>
        <dbReference type="SAM" id="MobiDB-lite"/>
    </source>
</evidence>
<reference evidence="3 4" key="1">
    <citation type="submission" date="2024-06" db="EMBL/GenBank/DDBJ databases">
        <title>The Natural Products Discovery Center: Release of the First 8490 Sequenced Strains for Exploring Actinobacteria Biosynthetic Diversity.</title>
        <authorList>
            <person name="Kalkreuter E."/>
            <person name="Kautsar S.A."/>
            <person name="Yang D."/>
            <person name="Bader C.D."/>
            <person name="Teijaro C.N."/>
            <person name="Fluegel L."/>
            <person name="Davis C.M."/>
            <person name="Simpson J.R."/>
            <person name="Lauterbach L."/>
            <person name="Steele A.D."/>
            <person name="Gui C."/>
            <person name="Meng S."/>
            <person name="Li G."/>
            <person name="Viehrig K."/>
            <person name="Ye F."/>
            <person name="Su P."/>
            <person name="Kiefer A.F."/>
            <person name="Nichols A."/>
            <person name="Cepeda A.J."/>
            <person name="Yan W."/>
            <person name="Fan B."/>
            <person name="Jiang Y."/>
            <person name="Adhikari A."/>
            <person name="Zheng C.-J."/>
            <person name="Schuster L."/>
            <person name="Cowan T.M."/>
            <person name="Smanski M.J."/>
            <person name="Chevrette M.G."/>
            <person name="De Carvalho L.P.S."/>
            <person name="Shen B."/>
        </authorList>
    </citation>
    <scope>NUCLEOTIDE SEQUENCE [LARGE SCALE GENOMIC DNA]</scope>
    <source>
        <strain evidence="3 4">NPDC049574</strain>
    </source>
</reference>
<dbReference type="RefSeq" id="WP_364447906.1">
    <property type="nucleotide sequence ID" value="NZ_JBFARM010000003.1"/>
</dbReference>
<sequence>MFVPTSFAPTASATATAATEPDQPPTPKPTLTKECGTDLTQEAAALAGDGKTGNATCIRKQTRKPGDAKTSKSSKGADARLAADICGGQATISRSANCVIEDGILLIFTVPNGVVIGSIQYTVSSLTTLDYASLRWTQSWHYQANTVAGPAIPPVLDTLVYAEPQCLANCTVSSSGLVGGSALPGRTHSATTYFQTPLSGSSWQAHGGIRYWFYNAAWVNTSSNASITTPAVHRCDNVLTGYPSGCVYNSVLPVHDVLSYRYPMYARHLSLAINHYKMKSILTRTQDENLMNRNYERSCRENVPNPMPAGSCDEYPFKSTREGAYSQPYGRTIFILNINGNSFSCGATWLPVRAPNDSGGYSICMIPLSENLLGGSDLGAFYYKSRVIDGDQFQVRVV</sequence>
<name>A0ABV3H0X6_9ACTN</name>
<dbReference type="InterPro" id="IPR029476">
    <property type="entry name" value="DNase_NucA_NucB"/>
</dbReference>
<proteinExistence type="predicted"/>
<gene>
    <name evidence="3" type="ORF">AB0K40_11805</name>
</gene>
<comment type="caution">
    <text evidence="3">The sequence shown here is derived from an EMBL/GenBank/DDBJ whole genome shotgun (WGS) entry which is preliminary data.</text>
</comment>
<dbReference type="Proteomes" id="UP001552427">
    <property type="component" value="Unassembled WGS sequence"/>
</dbReference>
<keyword evidence="4" id="KW-1185">Reference proteome</keyword>
<feature type="region of interest" description="Disordered" evidence="1">
    <location>
        <begin position="54"/>
        <end position="75"/>
    </location>
</feature>
<organism evidence="3 4">
    <name type="scientific">Nonomuraea bangladeshensis</name>
    <dbReference type="NCBI Taxonomy" id="404385"/>
    <lineage>
        <taxon>Bacteria</taxon>
        <taxon>Bacillati</taxon>
        <taxon>Actinomycetota</taxon>
        <taxon>Actinomycetes</taxon>
        <taxon>Streptosporangiales</taxon>
        <taxon>Streptosporangiaceae</taxon>
        <taxon>Nonomuraea</taxon>
    </lineage>
</organism>